<accession>A0A5N6ZJB5</accession>
<sequence>MAAPVNLGQIIDSATGLGESPPPTYDAINAAASSSSSDISDKDVADKAVSDAKEIPSIWFVNFPTQQAAAQQAALKEYTQEIQDYRCWASLIWWRTVYANPQIPQDGSKESIAARSAYAAKVGVHHMKQTPWLAMNVDHNISRQIECQTSEFHFQLLDAVLAGFVGVTPVILQALEGILKSLAKTVDQSVSNTDSKTIVCERYEYVPEVDLIRSYVRLVSFTVTDSMRNVEKAKSSERLVTCTIDYNEYEATFNRKLWGEASDKIEDEQKKVAEDFVDQGTVDCPP</sequence>
<keyword evidence="3" id="KW-1185">Reference proteome</keyword>
<protein>
    <submittedName>
        <fullName evidence="2">Uncharacterized protein</fullName>
    </submittedName>
</protein>
<organism evidence="2 3">
    <name type="scientific">Aspergillus coremiiformis</name>
    <dbReference type="NCBI Taxonomy" id="138285"/>
    <lineage>
        <taxon>Eukaryota</taxon>
        <taxon>Fungi</taxon>
        <taxon>Dikarya</taxon>
        <taxon>Ascomycota</taxon>
        <taxon>Pezizomycotina</taxon>
        <taxon>Eurotiomycetes</taxon>
        <taxon>Eurotiomycetidae</taxon>
        <taxon>Eurotiales</taxon>
        <taxon>Aspergillaceae</taxon>
        <taxon>Aspergillus</taxon>
        <taxon>Aspergillus subgen. Circumdati</taxon>
    </lineage>
</organism>
<proteinExistence type="predicted"/>
<reference evidence="3" key="1">
    <citation type="submission" date="2019-04" db="EMBL/GenBank/DDBJ databases">
        <title>Friends and foes A comparative genomics studyof 23 Aspergillus species from section Flavi.</title>
        <authorList>
            <consortium name="DOE Joint Genome Institute"/>
            <person name="Kjaerbolling I."/>
            <person name="Vesth T."/>
            <person name="Frisvad J.C."/>
            <person name="Nybo J.L."/>
            <person name="Theobald S."/>
            <person name="Kildgaard S."/>
            <person name="Isbrandt T."/>
            <person name="Kuo A."/>
            <person name="Sato A."/>
            <person name="Lyhne E.K."/>
            <person name="Kogle M.E."/>
            <person name="Wiebenga A."/>
            <person name="Kun R.S."/>
            <person name="Lubbers R.J."/>
            <person name="Makela M.R."/>
            <person name="Barry K."/>
            <person name="Chovatia M."/>
            <person name="Clum A."/>
            <person name="Daum C."/>
            <person name="Haridas S."/>
            <person name="He G."/>
            <person name="LaButti K."/>
            <person name="Lipzen A."/>
            <person name="Mondo S."/>
            <person name="Riley R."/>
            <person name="Salamov A."/>
            <person name="Simmons B.A."/>
            <person name="Magnuson J.K."/>
            <person name="Henrissat B."/>
            <person name="Mortensen U.H."/>
            <person name="Larsen T.O."/>
            <person name="Devries R.P."/>
            <person name="Grigoriev I.V."/>
            <person name="Machida M."/>
            <person name="Baker S.E."/>
            <person name="Andersen M.R."/>
        </authorList>
    </citation>
    <scope>NUCLEOTIDE SEQUENCE [LARGE SCALE GENOMIC DNA]</scope>
    <source>
        <strain evidence="3">CBS 553.77</strain>
    </source>
</reference>
<gene>
    <name evidence="2" type="ORF">BDV28DRAFT_127289</name>
</gene>
<evidence type="ECO:0000313" key="2">
    <source>
        <dbReference type="EMBL" id="KAE8356260.1"/>
    </source>
</evidence>
<dbReference type="EMBL" id="ML739040">
    <property type="protein sequence ID" value="KAE8356260.1"/>
    <property type="molecule type" value="Genomic_DNA"/>
</dbReference>
<feature type="region of interest" description="Disordered" evidence="1">
    <location>
        <begin position="12"/>
        <end position="41"/>
    </location>
</feature>
<dbReference type="OrthoDB" id="4467198at2759"/>
<name>A0A5N6ZJB5_9EURO</name>
<feature type="compositionally biased region" description="Low complexity" evidence="1">
    <location>
        <begin position="26"/>
        <end position="38"/>
    </location>
</feature>
<dbReference type="AlphaFoldDB" id="A0A5N6ZJB5"/>
<evidence type="ECO:0000256" key="1">
    <source>
        <dbReference type="SAM" id="MobiDB-lite"/>
    </source>
</evidence>
<dbReference type="Proteomes" id="UP000327118">
    <property type="component" value="Unassembled WGS sequence"/>
</dbReference>
<evidence type="ECO:0000313" key="3">
    <source>
        <dbReference type="Proteomes" id="UP000327118"/>
    </source>
</evidence>